<dbReference type="InterPro" id="IPR029751">
    <property type="entry name" value="Ribosomal_L25_dom"/>
</dbReference>
<keyword evidence="3 5" id="KW-0689">Ribosomal protein</keyword>
<dbReference type="Gene3D" id="2.170.120.20">
    <property type="entry name" value="Ribosomal protein L25, beta domain"/>
    <property type="match status" value="1"/>
</dbReference>
<dbReference type="GO" id="GO:0003735">
    <property type="term" value="F:structural constituent of ribosome"/>
    <property type="evidence" value="ECO:0007669"/>
    <property type="project" value="InterPro"/>
</dbReference>
<reference evidence="9 10" key="1">
    <citation type="journal article" date="2011" name="Front. Microbiol.">
        <title>Genomic signatures of strain selection and enhancement in Bacillus atrophaeus var. globigii, a historical biowarfare simulant.</title>
        <authorList>
            <person name="Gibbons H.S."/>
            <person name="Broomall S.M."/>
            <person name="McNew L.A."/>
            <person name="Daligault H."/>
            <person name="Chapman C."/>
            <person name="Bruce D."/>
            <person name="Karavis M."/>
            <person name="Krepps M."/>
            <person name="McGregor P.A."/>
            <person name="Hong C."/>
            <person name="Park K.H."/>
            <person name="Akmal A."/>
            <person name="Feldman A."/>
            <person name="Lin J.S."/>
            <person name="Chang W.E."/>
            <person name="Higgs B.W."/>
            <person name="Demirev P."/>
            <person name="Lindquist J."/>
            <person name="Liem A."/>
            <person name="Fochler E."/>
            <person name="Read T.D."/>
            <person name="Tapia R."/>
            <person name="Johnson S."/>
            <person name="Bishop-Lilly K.A."/>
            <person name="Detter C."/>
            <person name="Han C."/>
            <person name="Sozhamannan S."/>
            <person name="Rosenzweig C.N."/>
            <person name="Skowronski E.W."/>
        </authorList>
    </citation>
    <scope>NUCLEOTIDE SEQUENCE [LARGE SCALE GENOMIC DNA]</scope>
    <source>
        <strain evidence="9 10">AIT1</strain>
    </source>
</reference>
<dbReference type="InterPro" id="IPR037121">
    <property type="entry name" value="Ribosomal_bL25_C"/>
</dbReference>
<dbReference type="InterPro" id="IPR020057">
    <property type="entry name" value="Ribosomal_bL25_b-dom"/>
</dbReference>
<dbReference type="InterPro" id="IPR020930">
    <property type="entry name" value="Ribosomal_uL5_bac-type"/>
</dbReference>
<accession>A0A432X964</accession>
<evidence type="ECO:0000259" key="7">
    <source>
        <dbReference type="Pfam" id="PF01386"/>
    </source>
</evidence>
<dbReference type="SUPFAM" id="SSF50715">
    <property type="entry name" value="Ribosomal protein L25-like"/>
    <property type="match status" value="1"/>
</dbReference>
<name>A0A432X964_9GAMM</name>
<gene>
    <name evidence="5" type="primary">rplY</name>
    <name evidence="5" type="synonym">ctc</name>
    <name evidence="9" type="ORF">CWE15_01550</name>
</gene>
<keyword evidence="10" id="KW-1185">Reference proteome</keyword>
<dbReference type="FunFam" id="2.40.240.10:FF:000002">
    <property type="entry name" value="50S ribosomal protein L25"/>
    <property type="match status" value="1"/>
</dbReference>
<keyword evidence="1 5" id="KW-0699">rRNA-binding</keyword>
<evidence type="ECO:0000256" key="4">
    <source>
        <dbReference type="ARBA" id="ARBA00023274"/>
    </source>
</evidence>
<dbReference type="CDD" id="cd00495">
    <property type="entry name" value="Ribosomal_L25_TL5_CTC"/>
    <property type="match status" value="1"/>
</dbReference>
<dbReference type="NCBIfam" id="NF004130">
    <property type="entry name" value="PRK05618.1-5"/>
    <property type="match status" value="1"/>
</dbReference>
<dbReference type="InterPro" id="IPR020055">
    <property type="entry name" value="Ribosomal_bL25_short"/>
</dbReference>
<dbReference type="Gene3D" id="2.40.240.10">
    <property type="entry name" value="Ribosomal Protein L25, Chain P"/>
    <property type="match status" value="1"/>
</dbReference>
<dbReference type="AlphaFoldDB" id="A0A432X964"/>
<dbReference type="NCBIfam" id="NF004612">
    <property type="entry name" value="PRK05943.1"/>
    <property type="match status" value="1"/>
</dbReference>
<evidence type="ECO:0000256" key="1">
    <source>
        <dbReference type="ARBA" id="ARBA00022730"/>
    </source>
</evidence>
<feature type="domain" description="Large ribosomal subunit protein bL25 beta" evidence="8">
    <location>
        <begin position="104"/>
        <end position="189"/>
    </location>
</feature>
<comment type="similarity">
    <text evidence="5">Belongs to the bacterial ribosomal protein bL25 family. CTC subfamily.</text>
</comment>
<dbReference type="RefSeq" id="WP_126756289.1">
    <property type="nucleotide sequence ID" value="NZ_PIPQ01000001.1"/>
</dbReference>
<dbReference type="GO" id="GO:0006412">
    <property type="term" value="P:translation"/>
    <property type="evidence" value="ECO:0007669"/>
    <property type="project" value="UniProtKB-UniRule"/>
</dbReference>
<keyword evidence="2 5" id="KW-0694">RNA-binding</keyword>
<sequence length="214" mass="23533">MSTEYSFDAEIRTDLGKGASRRLRHAGKVPAILYGGDEAPVSLTLDHDKVNNAADHEIFYSSIHTLNVGGKKVQAILKDMQRHPFKPKLVHLDYQRVSAKEEFTTRVPVHFMNEEVIQKLKGVVIRHEVDIEVSCLPKDLPDAIEIDLAELEIGANIHLSEVTLPEGVTAVELGRGEDHDLVIVSITAAKEESTEDEESDTDSAAEAADDAADE</sequence>
<feature type="region of interest" description="Disordered" evidence="6">
    <location>
        <begin position="188"/>
        <end position="214"/>
    </location>
</feature>
<dbReference type="EMBL" id="PIPQ01000001">
    <property type="protein sequence ID" value="RUO43899.1"/>
    <property type="molecule type" value="Genomic_DNA"/>
</dbReference>
<proteinExistence type="inferred from homology"/>
<dbReference type="NCBIfam" id="TIGR00731">
    <property type="entry name" value="bL25_bact_ctc"/>
    <property type="match status" value="1"/>
</dbReference>
<comment type="function">
    <text evidence="5">This is one of the proteins that binds to the 5S RNA in the ribosome where it forms part of the central protuberance.</text>
</comment>
<dbReference type="InterPro" id="IPR011035">
    <property type="entry name" value="Ribosomal_bL25/Gln-tRNA_synth"/>
</dbReference>
<evidence type="ECO:0000256" key="2">
    <source>
        <dbReference type="ARBA" id="ARBA00022884"/>
    </source>
</evidence>
<dbReference type="HAMAP" id="MF_01336">
    <property type="entry name" value="Ribosomal_bL25"/>
    <property type="match status" value="1"/>
</dbReference>
<dbReference type="OrthoDB" id="9806411at2"/>
<organism evidence="9 10">
    <name type="scientific">Aliidiomarina taiwanensis</name>
    <dbReference type="NCBI Taxonomy" id="946228"/>
    <lineage>
        <taxon>Bacteria</taxon>
        <taxon>Pseudomonadati</taxon>
        <taxon>Pseudomonadota</taxon>
        <taxon>Gammaproteobacteria</taxon>
        <taxon>Alteromonadales</taxon>
        <taxon>Idiomarinaceae</taxon>
        <taxon>Aliidiomarina</taxon>
    </lineage>
</organism>
<dbReference type="GO" id="GO:0008097">
    <property type="term" value="F:5S rRNA binding"/>
    <property type="evidence" value="ECO:0007669"/>
    <property type="project" value="InterPro"/>
</dbReference>
<evidence type="ECO:0000313" key="9">
    <source>
        <dbReference type="EMBL" id="RUO43899.1"/>
    </source>
</evidence>
<dbReference type="Proteomes" id="UP000286976">
    <property type="component" value="Unassembled WGS sequence"/>
</dbReference>
<dbReference type="PANTHER" id="PTHR33284:SF1">
    <property type="entry name" value="RIBOSOMAL PROTEIN L25_GLN-TRNA SYNTHETASE, ANTI-CODON-BINDING DOMAIN-CONTAINING PROTEIN"/>
    <property type="match status" value="1"/>
</dbReference>
<comment type="subunit">
    <text evidence="5">Part of the 50S ribosomal subunit; part of the 5S rRNA/L5/L18/L25 subcomplex. Contacts the 5S rRNA. Binds to the 5S rRNA independently of L5 and L18.</text>
</comment>
<dbReference type="Pfam" id="PF14693">
    <property type="entry name" value="Ribosomal_TL5_C"/>
    <property type="match status" value="1"/>
</dbReference>
<evidence type="ECO:0000313" key="10">
    <source>
        <dbReference type="Proteomes" id="UP000286976"/>
    </source>
</evidence>
<dbReference type="InterPro" id="IPR020056">
    <property type="entry name" value="Rbsml_bL25/Gln-tRNA_synth_N"/>
</dbReference>
<protein>
    <recommendedName>
        <fullName evidence="5">Large ribosomal subunit protein bL25</fullName>
    </recommendedName>
    <alternativeName>
        <fullName evidence="5">General stress protein CTC</fullName>
    </alternativeName>
</protein>
<dbReference type="NCBIfam" id="NF004128">
    <property type="entry name" value="PRK05618.1-2"/>
    <property type="match status" value="1"/>
</dbReference>
<dbReference type="Pfam" id="PF01386">
    <property type="entry name" value="Ribosomal_L25p"/>
    <property type="match status" value="1"/>
</dbReference>
<dbReference type="GO" id="GO:0022625">
    <property type="term" value="C:cytosolic large ribosomal subunit"/>
    <property type="evidence" value="ECO:0007669"/>
    <property type="project" value="TreeGrafter"/>
</dbReference>
<keyword evidence="4 5" id="KW-0687">Ribonucleoprotein</keyword>
<dbReference type="PANTHER" id="PTHR33284">
    <property type="entry name" value="RIBOSOMAL PROTEIN L25/GLN-TRNA SYNTHETASE, ANTI-CODON-BINDING DOMAIN-CONTAINING PROTEIN"/>
    <property type="match status" value="1"/>
</dbReference>
<feature type="compositionally biased region" description="Acidic residues" evidence="6">
    <location>
        <begin position="193"/>
        <end position="214"/>
    </location>
</feature>
<evidence type="ECO:0000256" key="5">
    <source>
        <dbReference type="HAMAP-Rule" id="MF_01334"/>
    </source>
</evidence>
<evidence type="ECO:0000256" key="6">
    <source>
        <dbReference type="SAM" id="MobiDB-lite"/>
    </source>
</evidence>
<dbReference type="HAMAP" id="MF_01334">
    <property type="entry name" value="Ribosomal_bL25_CTC"/>
    <property type="match status" value="1"/>
</dbReference>
<feature type="domain" description="Large ribosomal subunit protein bL25 L25" evidence="7">
    <location>
        <begin position="9"/>
        <end position="93"/>
    </location>
</feature>
<evidence type="ECO:0000256" key="3">
    <source>
        <dbReference type="ARBA" id="ARBA00022980"/>
    </source>
</evidence>
<evidence type="ECO:0000259" key="8">
    <source>
        <dbReference type="Pfam" id="PF14693"/>
    </source>
</evidence>
<dbReference type="InterPro" id="IPR001021">
    <property type="entry name" value="Ribosomal_bL25_long"/>
</dbReference>
<comment type="caution">
    <text evidence="9">The sequence shown here is derived from an EMBL/GenBank/DDBJ whole genome shotgun (WGS) entry which is preliminary data.</text>
</comment>